<dbReference type="Gene3D" id="1.25.10.90">
    <property type="match status" value="1"/>
</dbReference>
<dbReference type="AlphaFoldDB" id="A0A512C9Z3"/>
<name>A0A512C9Z3_9BACT</name>
<organism evidence="1 2">
    <name type="scientific">Cyclobacterium qasimii</name>
    <dbReference type="NCBI Taxonomy" id="1350429"/>
    <lineage>
        <taxon>Bacteria</taxon>
        <taxon>Pseudomonadati</taxon>
        <taxon>Bacteroidota</taxon>
        <taxon>Cytophagia</taxon>
        <taxon>Cytophagales</taxon>
        <taxon>Cyclobacteriaceae</taxon>
        <taxon>Cyclobacterium</taxon>
    </lineage>
</organism>
<protein>
    <recommendedName>
        <fullName evidence="3">DNA alkylation repair protein</fullName>
    </recommendedName>
</protein>
<evidence type="ECO:0008006" key="3">
    <source>
        <dbReference type="Google" id="ProtNLM"/>
    </source>
</evidence>
<dbReference type="Proteomes" id="UP000321301">
    <property type="component" value="Unassembled WGS sequence"/>
</dbReference>
<dbReference type="PANTHER" id="PTHR41291:SF1">
    <property type="entry name" value="DNA ALKYLATION REPAIR PROTEIN"/>
    <property type="match status" value="1"/>
</dbReference>
<dbReference type="EMBL" id="BJYV01000005">
    <property type="protein sequence ID" value="GEO21026.1"/>
    <property type="molecule type" value="Genomic_DNA"/>
</dbReference>
<proteinExistence type="predicted"/>
<dbReference type="SUPFAM" id="SSF48371">
    <property type="entry name" value="ARM repeat"/>
    <property type="match status" value="1"/>
</dbReference>
<dbReference type="PANTHER" id="PTHR41291">
    <property type="entry name" value="DNA ALKYLATION REPAIR PROTEIN"/>
    <property type="match status" value="1"/>
</dbReference>
<sequence length="235" mass="27355">MTYEETIDRLYALQNPEKVVFKERKFGIVSNNSLGIYHSELKSIAREIGKDNELALRLFDSGIYEARILCSKIFKPRDVTETLMEKWVKTFENWEVCDSFSMGLFAKSDFAVEKILEWTKRKPEFEKRAGFTIIASYCMADKLSDNVVFESFFPIIKREANDERIYVKKAVNWALRNIGKRNPDLNKKAILVAQEVLENESPSAKWIAKNALNELEKDNIRMSDYPRAIYRGGRV</sequence>
<dbReference type="RefSeq" id="WP_020893513.1">
    <property type="nucleotide sequence ID" value="NZ_BJYV01000005.1"/>
</dbReference>
<dbReference type="InterPro" id="IPR016024">
    <property type="entry name" value="ARM-type_fold"/>
</dbReference>
<evidence type="ECO:0000313" key="2">
    <source>
        <dbReference type="Proteomes" id="UP000321301"/>
    </source>
</evidence>
<keyword evidence="2" id="KW-1185">Reference proteome</keyword>
<comment type="caution">
    <text evidence="1">The sequence shown here is derived from an EMBL/GenBank/DDBJ whole genome shotgun (WGS) entry which is preliminary data.</text>
</comment>
<gene>
    <name evidence="1" type="ORF">CQA01_15600</name>
</gene>
<dbReference type="InterPro" id="IPR014825">
    <property type="entry name" value="DNA_alkylation"/>
</dbReference>
<dbReference type="Pfam" id="PF08713">
    <property type="entry name" value="DNA_alkylation"/>
    <property type="match status" value="1"/>
</dbReference>
<accession>A0A512C9Z3</accession>
<evidence type="ECO:0000313" key="1">
    <source>
        <dbReference type="EMBL" id="GEO21026.1"/>
    </source>
</evidence>
<reference evidence="1 2" key="1">
    <citation type="submission" date="2019-07" db="EMBL/GenBank/DDBJ databases">
        <title>Whole genome shotgun sequence of Cyclobacterium qasimii NBRC 106168.</title>
        <authorList>
            <person name="Hosoyama A."/>
            <person name="Uohara A."/>
            <person name="Ohji S."/>
            <person name="Ichikawa N."/>
        </authorList>
    </citation>
    <scope>NUCLEOTIDE SEQUENCE [LARGE SCALE GENOMIC DNA]</scope>
    <source>
        <strain evidence="1 2">NBRC 106168</strain>
    </source>
</reference>
<dbReference type="CDD" id="cd06561">
    <property type="entry name" value="AlkD_like"/>
    <property type="match status" value="1"/>
</dbReference>